<gene>
    <name evidence="2" type="ORF">CCMP2556_LOCUS17482</name>
</gene>
<evidence type="ECO:0000313" key="2">
    <source>
        <dbReference type="EMBL" id="CAK9029451.1"/>
    </source>
</evidence>
<dbReference type="EMBL" id="CAXAMN010009668">
    <property type="protein sequence ID" value="CAK9029451.1"/>
    <property type="molecule type" value="Genomic_DNA"/>
</dbReference>
<protein>
    <submittedName>
        <fullName evidence="2">Uncharacterized protein</fullName>
    </submittedName>
</protein>
<organism evidence="2 3">
    <name type="scientific">Durusdinium trenchii</name>
    <dbReference type="NCBI Taxonomy" id="1381693"/>
    <lineage>
        <taxon>Eukaryota</taxon>
        <taxon>Sar</taxon>
        <taxon>Alveolata</taxon>
        <taxon>Dinophyceae</taxon>
        <taxon>Suessiales</taxon>
        <taxon>Symbiodiniaceae</taxon>
        <taxon>Durusdinium</taxon>
    </lineage>
</organism>
<name>A0ABP0KS46_9DINO</name>
<reference evidence="2 3" key="1">
    <citation type="submission" date="2024-02" db="EMBL/GenBank/DDBJ databases">
        <authorList>
            <person name="Chen Y."/>
            <person name="Shah S."/>
            <person name="Dougan E. K."/>
            <person name="Thang M."/>
            <person name="Chan C."/>
        </authorList>
    </citation>
    <scope>NUCLEOTIDE SEQUENCE [LARGE SCALE GENOMIC DNA]</scope>
</reference>
<feature type="region of interest" description="Disordered" evidence="1">
    <location>
        <begin position="190"/>
        <end position="253"/>
    </location>
</feature>
<evidence type="ECO:0000313" key="3">
    <source>
        <dbReference type="Proteomes" id="UP001642484"/>
    </source>
</evidence>
<accession>A0ABP0KS46</accession>
<comment type="caution">
    <text evidence="2">The sequence shown here is derived from an EMBL/GenBank/DDBJ whole genome shotgun (WGS) entry which is preliminary data.</text>
</comment>
<feature type="compositionally biased region" description="Basic and acidic residues" evidence="1">
    <location>
        <begin position="194"/>
        <end position="206"/>
    </location>
</feature>
<feature type="region of interest" description="Disordered" evidence="1">
    <location>
        <begin position="1168"/>
        <end position="1240"/>
    </location>
</feature>
<sequence>MLKQVNSALCRSCYYLKRGSLNNMKMSELITNLSENESFRDKYDRMRKAQVQFTCENPSRRYRHEKPDLKTLLEKKDESYVDVSSVMTWMSLKKFCDTNYPDTKFKNDSQRKAFVVKKGLTIQKDEDGRDGIAVAAEGDTDTKQIRVGKRLSASKIKRLQYEEDADKNEIQAQNLKNASNLKEDVAAAVGEDGASEHEEDPDHAPEDDSDASSHFGLDTAPDKPAAKSKPKAVPKTKVSTKPQPQNLDKSHEKHRAALAEATKLLGTLAPVNASSIWKGAFKDTDIMARLKKVSQSASALSQQASAMEAGELKNECEGLAGRMEKKVDELSTLLDTLSQFRSAAAKQKVLNLVQDDQLCGKLANACRLMDGECLSTFLLHVGRKLLEDSSDGLFKFLSVNPDFFQGTIFNLGMLYGCDGNSVVDKLLLRTQCTLVHEFIDGFKAMPLPKMQKKAQHYLTILNWANNVDILRAGIADGDLSLESKTKKDDNDTGFSMQALVDLQNLICCFQILHAENQGVKLTNSQRIHFKEATACFDYSSRVSLALRQSQVMAEGKSALDKGRMLQSAKDQVSSVKQLLDLMKKYASEGKDWSEITVPDDLAKASEPSLLAFDTEIEDMASSMETTDPSHQEAAQVSSDLKATFEALRTILGPAMQSDLGKIDKWLDSLWAEEDAEAGANKRLVPANVQDPEWKKQLILHGQLTKLFGGPIAESASALANFCLSIVDFQAEGTSCKDKEDYELHLLKLGCALHAKLAPLPEVVGYHKVYFQFISSVCGSCKAACQRLSECLNAQGIKWIHSQMQSGMDMKAAASKMQETVDVGLTPYLSSCLATCSVNIQDLETVDLGNRLGDLATVMPQYILINSLNRELMKEISEARLTACDAFVTKVERNLEEHIDSVKITLTQLTKLEDKYKCVKTCAKSWSMTDVLWIFQDSADVDADLKMILEHRSEVAEIAKASEKIVGIFCKSEAFEKLAHDLKTLVCKAKARVLFSPVKLIWPNVGGWTKEQVEFYSILLCVQCSNRPLLTVPAFIAQIQMSEHCTESRASLITLYHTAQFNSHQSISIHTLPCAMTCCTAFQRLEAPKKHCVGMKADLRHANHVQEVRESVTQTVAVMVVADVFLNPKYTGKAKEVMPQTLQYIGTKLGMTKHDLAALSPKLVSQIDEALGGSETSSRRKTRTSQKSTDGGADAPTVDPPDHAPETGPDAEEMVAKKRKKTVAPAPKASSQRSRKRKDVD</sequence>
<evidence type="ECO:0000256" key="1">
    <source>
        <dbReference type="SAM" id="MobiDB-lite"/>
    </source>
</evidence>
<proteinExistence type="predicted"/>
<dbReference type="Proteomes" id="UP001642484">
    <property type="component" value="Unassembled WGS sequence"/>
</dbReference>
<keyword evidence="3" id="KW-1185">Reference proteome</keyword>